<accession>A0A0J9XPE8</accession>
<dbReference type="AlphaFoldDB" id="A0A0J9XPE8"/>
<sequence>MNTHIDTRFVCIVFVPCQEEAVTSIRNKTISSGRHELSICDYTVYSDYN</sequence>
<evidence type="ECO:0000313" key="1">
    <source>
        <dbReference type="EMBL" id="CDP92919.1"/>
    </source>
</evidence>
<proteinExistence type="predicted"/>
<reference evidence="1" key="2">
    <citation type="submission" date="2012-12" db="EMBL/GenBank/DDBJ databases">
        <authorList>
            <person name="Gao Y.W."/>
            <person name="Fan S.T."/>
            <person name="Sun H.T."/>
            <person name="Wang Z."/>
            <person name="Gao X.L."/>
            <person name="Li Y.G."/>
            <person name="Wang T.C."/>
            <person name="Zhang K."/>
            <person name="Xu W.W."/>
            <person name="Yu Z.J."/>
            <person name="Xia X.Z."/>
        </authorList>
    </citation>
    <scope>NUCLEOTIDE SEQUENCE</scope>
    <source>
        <strain evidence="1">FR3</strain>
    </source>
</reference>
<protein>
    <submittedName>
        <fullName evidence="1">Bm13250</fullName>
    </submittedName>
</protein>
<name>A0A0J9XPE8_BRUMA</name>
<dbReference type="EMBL" id="LN856865">
    <property type="protein sequence ID" value="CDP92919.1"/>
    <property type="molecule type" value="Genomic_DNA"/>
</dbReference>
<gene>
    <name evidence="1" type="primary">Bm13250</name>
    <name evidence="1" type="ORF">BM_Bm13250</name>
</gene>
<organism evidence="1">
    <name type="scientific">Brugia malayi</name>
    <name type="common">Filarial nematode worm</name>
    <dbReference type="NCBI Taxonomy" id="6279"/>
    <lineage>
        <taxon>Eukaryota</taxon>
        <taxon>Metazoa</taxon>
        <taxon>Ecdysozoa</taxon>
        <taxon>Nematoda</taxon>
        <taxon>Chromadorea</taxon>
        <taxon>Rhabditida</taxon>
        <taxon>Spirurina</taxon>
        <taxon>Spiruromorpha</taxon>
        <taxon>Filarioidea</taxon>
        <taxon>Onchocercidae</taxon>
        <taxon>Brugia</taxon>
    </lineage>
</organism>
<reference evidence="1" key="1">
    <citation type="journal article" date="2007" name="Science">
        <title>Draft genome of the filarial nematode parasite Brugia malayi.</title>
        <authorList>
            <person name="Ghedin E."/>
            <person name="Wang S."/>
            <person name="Spiro D."/>
            <person name="Caler E."/>
            <person name="Zhao Q."/>
            <person name="Crabtree J."/>
            <person name="Allen J.E."/>
            <person name="Delcher A.L."/>
            <person name="Guiliano D.B."/>
            <person name="Miranda-Saavedra D."/>
            <person name="Angiuoli S.V."/>
            <person name="Creasy T."/>
            <person name="Amedeo P."/>
            <person name="Haas B."/>
            <person name="El-Sayed N.M."/>
            <person name="Wortman J.R."/>
            <person name="Feldblyum T."/>
            <person name="Tallon L."/>
            <person name="Schatz M."/>
            <person name="Shumway M."/>
            <person name="Koo H."/>
            <person name="Salzberg S.L."/>
            <person name="Schobel S."/>
            <person name="Pertea M."/>
            <person name="Pop M."/>
            <person name="White O."/>
            <person name="Barton G.J."/>
            <person name="Carlow C.K."/>
            <person name="Crawford M.J."/>
            <person name="Daub J."/>
            <person name="Dimmic M.W."/>
            <person name="Estes C.F."/>
            <person name="Foster J.M."/>
            <person name="Ganatra M."/>
            <person name="Gregory W.F."/>
            <person name="Johnson N.M."/>
            <person name="Jin J."/>
            <person name="Komuniecki R."/>
            <person name="Korf I."/>
            <person name="Kumar S."/>
            <person name="Laney S."/>
            <person name="Li B.W."/>
            <person name="Li W."/>
            <person name="Lindblom T.H."/>
            <person name="Lustigman S."/>
            <person name="Ma D."/>
            <person name="Maina C.V."/>
            <person name="Martin D.M."/>
            <person name="McCarter J.P."/>
            <person name="McReynolds L."/>
            <person name="Mitreva M."/>
            <person name="Nutman T.B."/>
            <person name="Parkinson J."/>
            <person name="Peregrin-Alvarez J.M."/>
            <person name="Poole C."/>
            <person name="Ren Q."/>
            <person name="Saunders L."/>
            <person name="Sluder A.E."/>
            <person name="Smith K."/>
            <person name="Stanke M."/>
            <person name="Unnasch T.R."/>
            <person name="Ware J."/>
            <person name="Wei A.D."/>
            <person name="Weil G."/>
            <person name="Williams D.J."/>
            <person name="Zhang Y."/>
            <person name="Williams S.A."/>
            <person name="Fraser-Liggett C."/>
            <person name="Slatko B."/>
            <person name="Blaxter M.L."/>
            <person name="Scott A.L."/>
        </authorList>
    </citation>
    <scope>NUCLEOTIDE SEQUENCE</scope>
    <source>
        <strain evidence="1">FR3</strain>
    </source>
</reference>